<feature type="domain" description="RmlD-like substrate binding" evidence="1">
    <location>
        <begin position="1"/>
        <end position="253"/>
    </location>
</feature>
<dbReference type="PANTHER" id="PTHR10491:SF4">
    <property type="entry name" value="METHIONINE ADENOSYLTRANSFERASE 2 SUBUNIT BETA"/>
    <property type="match status" value="1"/>
</dbReference>
<dbReference type="SUPFAM" id="SSF51735">
    <property type="entry name" value="NAD(P)-binding Rossmann-fold domains"/>
    <property type="match status" value="1"/>
</dbReference>
<dbReference type="AlphaFoldDB" id="A0A382EVV8"/>
<dbReference type="CDD" id="cd05254">
    <property type="entry name" value="dTDP_HR_like_SDR_e"/>
    <property type="match status" value="1"/>
</dbReference>
<dbReference type="Pfam" id="PF04321">
    <property type="entry name" value="RmlD_sub_bind"/>
    <property type="match status" value="1"/>
</dbReference>
<name>A0A382EVV8_9ZZZZ</name>
<evidence type="ECO:0000313" key="2">
    <source>
        <dbReference type="EMBL" id="SVB54916.1"/>
    </source>
</evidence>
<protein>
    <recommendedName>
        <fullName evidence="1">RmlD-like substrate binding domain-containing protein</fullName>
    </recommendedName>
</protein>
<accession>A0A382EVV8</accession>
<proteinExistence type="predicted"/>
<dbReference type="EMBL" id="UINC01046638">
    <property type="protein sequence ID" value="SVB54916.1"/>
    <property type="molecule type" value="Genomic_DNA"/>
</dbReference>
<organism evidence="2">
    <name type="scientific">marine metagenome</name>
    <dbReference type="NCBI Taxonomy" id="408172"/>
    <lineage>
        <taxon>unclassified sequences</taxon>
        <taxon>metagenomes</taxon>
        <taxon>ecological metagenomes</taxon>
    </lineage>
</organism>
<dbReference type="Gene3D" id="3.90.25.10">
    <property type="entry name" value="UDP-galactose 4-epimerase, domain 1"/>
    <property type="match status" value="1"/>
</dbReference>
<dbReference type="PANTHER" id="PTHR10491">
    <property type="entry name" value="DTDP-4-DEHYDRORHAMNOSE REDUCTASE"/>
    <property type="match status" value="1"/>
</dbReference>
<dbReference type="InterPro" id="IPR036291">
    <property type="entry name" value="NAD(P)-bd_dom_sf"/>
</dbReference>
<reference evidence="2" key="1">
    <citation type="submission" date="2018-05" db="EMBL/GenBank/DDBJ databases">
        <authorList>
            <person name="Lanie J.A."/>
            <person name="Ng W.-L."/>
            <person name="Kazmierczak K.M."/>
            <person name="Andrzejewski T.M."/>
            <person name="Davidsen T.M."/>
            <person name="Wayne K.J."/>
            <person name="Tettelin H."/>
            <person name="Glass J.I."/>
            <person name="Rusch D."/>
            <person name="Podicherti R."/>
            <person name="Tsui H.-C.T."/>
            <person name="Winkler M.E."/>
        </authorList>
    </citation>
    <scope>NUCLEOTIDE SEQUENCE</scope>
</reference>
<gene>
    <name evidence="2" type="ORF">METZ01_LOCUS207770</name>
</gene>
<evidence type="ECO:0000259" key="1">
    <source>
        <dbReference type="Pfam" id="PF04321"/>
    </source>
</evidence>
<dbReference type="InterPro" id="IPR029903">
    <property type="entry name" value="RmlD-like-bd"/>
</dbReference>
<dbReference type="Gene3D" id="3.40.50.720">
    <property type="entry name" value="NAD(P)-binding Rossmann-like Domain"/>
    <property type="match status" value="1"/>
</dbReference>
<sequence length="258" mass="27458">MDITDPDAVLQMARRVRPDVILNCAAYNDVDGAEDDPVTAMAVNGFAVRALATAARESAAVLVHYGTDFVFDGGVEEPYDELAVPAPMGVYGTSKLLGEWFACGAARHYVLRVESLFGGGAEAGDSDARRLGSTLDRMVDAMLAGRPVRGFTDRTVSPSYAPDVVLATRALLEADAPTGLYHCVNTGMATWFEVAHFAAVSLQCESLLTPVTTDSVATRAPRPRFCALSNAKLVTAGAVMPPWEDAVTRYLAARHDST</sequence>
<dbReference type="InterPro" id="IPR005913">
    <property type="entry name" value="dTDP_dehydrorham_reduct"/>
</dbReference>